<dbReference type="OrthoDB" id="6161835at2759"/>
<dbReference type="Gene3D" id="1.20.5.190">
    <property type="match status" value="1"/>
</dbReference>
<dbReference type="Proteomes" id="UP000838756">
    <property type="component" value="Unassembled WGS sequence"/>
</dbReference>
<reference evidence="3" key="1">
    <citation type="submission" date="2022-03" db="EMBL/GenBank/DDBJ databases">
        <authorList>
            <person name="Lindestad O."/>
        </authorList>
    </citation>
    <scope>NUCLEOTIDE SEQUENCE</scope>
</reference>
<feature type="region of interest" description="Disordered" evidence="1">
    <location>
        <begin position="85"/>
        <end position="113"/>
    </location>
</feature>
<dbReference type="InterPro" id="IPR000048">
    <property type="entry name" value="IQ_motif_EF-hand-BS"/>
</dbReference>
<keyword evidence="4" id="KW-1185">Reference proteome</keyword>
<dbReference type="InterPro" id="IPR047579">
    <property type="entry name" value="DD_CABYR_SP17"/>
</dbReference>
<feature type="compositionally biased region" description="Basic and acidic residues" evidence="1">
    <location>
        <begin position="85"/>
        <end position="101"/>
    </location>
</feature>
<accession>A0A8S4RDB4</accession>
<feature type="region of interest" description="Disordered" evidence="1">
    <location>
        <begin position="563"/>
        <end position="585"/>
    </location>
</feature>
<dbReference type="EMBL" id="CAKXAJ010024992">
    <property type="protein sequence ID" value="CAH2233682.1"/>
    <property type="molecule type" value="Genomic_DNA"/>
</dbReference>
<feature type="domain" description="RIIa" evidence="2">
    <location>
        <begin position="18"/>
        <end position="55"/>
    </location>
</feature>
<dbReference type="InterPro" id="IPR003117">
    <property type="entry name" value="cAMP_dep_PK_reg_su_I/II_a/b"/>
</dbReference>
<dbReference type="SMART" id="SM00015">
    <property type="entry name" value="IQ"/>
    <property type="match status" value="2"/>
</dbReference>
<evidence type="ECO:0000313" key="4">
    <source>
        <dbReference type="Proteomes" id="UP000838756"/>
    </source>
</evidence>
<dbReference type="GO" id="GO:0005516">
    <property type="term" value="F:calmodulin binding"/>
    <property type="evidence" value="ECO:0007669"/>
    <property type="project" value="TreeGrafter"/>
</dbReference>
<evidence type="ECO:0000313" key="3">
    <source>
        <dbReference type="EMBL" id="CAH2233682.1"/>
    </source>
</evidence>
<dbReference type="SUPFAM" id="SSF47391">
    <property type="entry name" value="Dimerization-anchoring domain of cAMP-dependent PK regulatory subunit"/>
    <property type="match status" value="1"/>
</dbReference>
<dbReference type="PANTHER" id="PTHR10699">
    <property type="entry name" value="NEUROMODULIN"/>
    <property type="match status" value="1"/>
</dbReference>
<feature type="compositionally biased region" description="Polar residues" evidence="1">
    <location>
        <begin position="572"/>
        <end position="582"/>
    </location>
</feature>
<comment type="caution">
    <text evidence="3">The sequence shown here is derived from an EMBL/GenBank/DDBJ whole genome shotgun (WGS) entry which is preliminary data.</text>
</comment>
<organism evidence="3 4">
    <name type="scientific">Pararge aegeria aegeria</name>
    <dbReference type="NCBI Taxonomy" id="348720"/>
    <lineage>
        <taxon>Eukaryota</taxon>
        <taxon>Metazoa</taxon>
        <taxon>Ecdysozoa</taxon>
        <taxon>Arthropoda</taxon>
        <taxon>Hexapoda</taxon>
        <taxon>Insecta</taxon>
        <taxon>Pterygota</taxon>
        <taxon>Neoptera</taxon>
        <taxon>Endopterygota</taxon>
        <taxon>Lepidoptera</taxon>
        <taxon>Glossata</taxon>
        <taxon>Ditrysia</taxon>
        <taxon>Papilionoidea</taxon>
        <taxon>Nymphalidae</taxon>
        <taxon>Satyrinae</taxon>
        <taxon>Satyrini</taxon>
        <taxon>Parargina</taxon>
        <taxon>Pararge</taxon>
    </lineage>
</organism>
<dbReference type="PANTHER" id="PTHR10699:SF11">
    <property type="entry name" value="IGLOO, ISOFORM A"/>
    <property type="match status" value="1"/>
</dbReference>
<dbReference type="SMART" id="SM00394">
    <property type="entry name" value="RIIa"/>
    <property type="match status" value="1"/>
</dbReference>
<gene>
    <name evidence="3" type="primary">jg19338</name>
    <name evidence="3" type="ORF">PAEG_LOCUS11618</name>
</gene>
<feature type="region of interest" description="Disordered" evidence="1">
    <location>
        <begin position="539"/>
        <end position="558"/>
    </location>
</feature>
<dbReference type="PROSITE" id="PS50096">
    <property type="entry name" value="IQ"/>
    <property type="match status" value="1"/>
</dbReference>
<dbReference type="AlphaFoldDB" id="A0A8S4RDB4"/>
<protein>
    <submittedName>
        <fullName evidence="3">Jg19338 protein</fullName>
    </submittedName>
</protein>
<dbReference type="Pfam" id="PF00612">
    <property type="entry name" value="IQ"/>
    <property type="match status" value="2"/>
</dbReference>
<dbReference type="Gene3D" id="1.20.890.10">
    <property type="entry name" value="cAMP-dependent protein kinase regulatory subunit, dimerization-anchoring domain"/>
    <property type="match status" value="1"/>
</dbReference>
<dbReference type="CDD" id="cd12100">
    <property type="entry name" value="DD_CABYR_SP17"/>
    <property type="match status" value="1"/>
</dbReference>
<evidence type="ECO:0000259" key="2">
    <source>
        <dbReference type="SMART" id="SM00394"/>
    </source>
</evidence>
<evidence type="ECO:0000256" key="1">
    <source>
        <dbReference type="SAM" id="MobiDB-lite"/>
    </source>
</evidence>
<name>A0A8S4RDB4_9NEOP</name>
<dbReference type="Pfam" id="PF02197">
    <property type="entry name" value="RIIa"/>
    <property type="match status" value="1"/>
</dbReference>
<sequence length="726" mass="80844">MSVNSPRMYTAPVPKMPPGIVELMEGLAKDVLKCNPPDVYSFCADHMKKLIEIRDGPTPKRVLTLDHKIATATTKIRERALRRRKDYDNEMQTRSEIKNDEGSETIDLSQNNSDAGQYTKDKIVIIPEKDLIGDVEHEIIVKIKENTLLSGSVKSTEMDTDLTLEAIKTHDNALLPKSAEESTKMNDVREHSETNLTENIYSSAHEKVQENELNEKKNIEIDQIDVDPLPNNEENCFEPVSDTQNSNAPLIINQSHHECETSSNKYNIDTQINTGDLNNSKEIINGSTEVGEQNYIYDCEEKDSSEVINSNNKNAAAHTDIGMISNKDLSLNIFDAQENDISLPTLPLAMSDEDDTLSANNIESSVNNTSMDLETAAITIQKVFRNFLFKNKSLSTDDATNVDINSLIEDKNDKDENEIISSIININKDRRSLGLGRIDTVLQTVNEEKSLSQSTDDSSTLSSAATIIQAHVRGFLTRNKFNLKNSSTTSGIDSDGFSLTSIDGDNEYRKNKTVLNIHIVPESGHFISRDESVLTSIDLSLDGSPPSSTNLQPLGYERNERRKQLRREDAIQSISPPSNNSGKSEEIDSIKEILINKENNKNEIPLRVETGNTIADATEIVSAAVHYNDVNDVDTALEVKSLGPIESPVKYIIGERPQSLPEMTADEMDVITPFTPSEEKVSSDSNLIHSGEFHEVLLPTKVTRGDTSVVREFKNVLVYFLLWNNA</sequence>
<proteinExistence type="predicted"/>